<protein>
    <recommendedName>
        <fullName evidence="11">Structural maintenance of chromosomes protein</fullName>
    </recommendedName>
</protein>
<feature type="coiled-coil region" evidence="12">
    <location>
        <begin position="1045"/>
        <end position="1170"/>
    </location>
</feature>
<dbReference type="SMART" id="SM00968">
    <property type="entry name" value="SMC_hinge"/>
    <property type="match status" value="1"/>
</dbReference>
<feature type="compositionally biased region" description="Basic residues" evidence="13">
    <location>
        <begin position="140"/>
        <end position="152"/>
    </location>
</feature>
<feature type="coiled-coil region" evidence="12">
    <location>
        <begin position="1273"/>
        <end position="1310"/>
    </location>
</feature>
<dbReference type="VEuPathDB" id="FungiDB:SCODWIG_00041"/>
<dbReference type="OrthoDB" id="5575062at2759"/>
<evidence type="ECO:0000256" key="6">
    <source>
        <dbReference type="ARBA" id="ARBA00022840"/>
    </source>
</evidence>
<organism evidence="15 16">
    <name type="scientific">Saccharomycodes ludwigii</name>
    <dbReference type="NCBI Taxonomy" id="36035"/>
    <lineage>
        <taxon>Eukaryota</taxon>
        <taxon>Fungi</taxon>
        <taxon>Dikarya</taxon>
        <taxon>Ascomycota</taxon>
        <taxon>Saccharomycotina</taxon>
        <taxon>Saccharomycetes</taxon>
        <taxon>Saccharomycodales</taxon>
        <taxon>Saccharomycodaceae</taxon>
        <taxon>Saccharomycodes</taxon>
    </lineage>
</organism>
<dbReference type="EMBL" id="UFAJ01000003">
    <property type="protein sequence ID" value="SSD58280.1"/>
    <property type="molecule type" value="Genomic_DNA"/>
</dbReference>
<dbReference type="GO" id="GO:0000796">
    <property type="term" value="C:condensin complex"/>
    <property type="evidence" value="ECO:0007669"/>
    <property type="project" value="TreeGrafter"/>
</dbReference>
<feature type="compositionally biased region" description="Acidic residues" evidence="13">
    <location>
        <begin position="1205"/>
        <end position="1225"/>
    </location>
</feature>
<evidence type="ECO:0000256" key="5">
    <source>
        <dbReference type="ARBA" id="ARBA00022776"/>
    </source>
</evidence>
<evidence type="ECO:0000256" key="7">
    <source>
        <dbReference type="ARBA" id="ARBA00023054"/>
    </source>
</evidence>
<evidence type="ECO:0000256" key="13">
    <source>
        <dbReference type="SAM" id="MobiDB-lite"/>
    </source>
</evidence>
<keyword evidence="16" id="KW-1185">Reference proteome</keyword>
<dbReference type="SUPFAM" id="SSF52540">
    <property type="entry name" value="P-loop containing nucleoside triphosphate hydrolases"/>
    <property type="match status" value="1"/>
</dbReference>
<dbReference type="GO" id="GO:0007076">
    <property type="term" value="P:mitotic chromosome condensation"/>
    <property type="evidence" value="ECO:0007669"/>
    <property type="project" value="UniProtKB-ARBA"/>
</dbReference>
<dbReference type="PANTHER" id="PTHR18937">
    <property type="entry name" value="STRUCTURAL MAINTENANCE OF CHROMOSOMES SMC FAMILY MEMBER"/>
    <property type="match status" value="1"/>
</dbReference>
<feature type="coiled-coil region" evidence="12">
    <location>
        <begin position="907"/>
        <end position="1001"/>
    </location>
</feature>
<feature type="coiled-coil region" evidence="12">
    <location>
        <begin position="462"/>
        <end position="590"/>
    </location>
</feature>
<comment type="similarity">
    <text evidence="2">Belongs to the SMC family. SMC4 subfamily.</text>
</comment>
<dbReference type="Gene3D" id="3.30.70.1620">
    <property type="match status" value="1"/>
</dbReference>
<dbReference type="InterPro" id="IPR036277">
    <property type="entry name" value="SMC_hinge_sf"/>
</dbReference>
<dbReference type="Gene3D" id="1.10.287.1490">
    <property type="match status" value="1"/>
</dbReference>
<dbReference type="SUPFAM" id="SSF75553">
    <property type="entry name" value="Smc hinge domain"/>
    <property type="match status" value="1"/>
</dbReference>
<feature type="compositionally biased region" description="Low complexity" evidence="13">
    <location>
        <begin position="153"/>
        <end position="169"/>
    </location>
</feature>
<evidence type="ECO:0000256" key="3">
    <source>
        <dbReference type="ARBA" id="ARBA00022618"/>
    </source>
</evidence>
<sequence length="1468" mass="167622">MPPVTPVKKKQKTDRIIDDDENRNVDSNNNTNREISLETIKNSPFKKSTSPQRNRISHTSSSFTQLTVMNTNNNELTDNITTKVNTNTNINQTTASQNEIPLLLPPSLELSTKSTPSRGRSIVISSQNTISQQPYISSTTHRKSSPFRRRSPMRSPYKTTSSSSSQSQKLELIKLSPTKSQARQQMLLHQQEIFSQHQNLASSTNGYSRLCIEKLILTNFKSYAGEQVVGPFHPNFTAVVGPNGSGKSNVIDSMLFVFGFRANKLRQGKVSELIHKSENYPNLSFCSVDIHFRYVTDDEFDKSKPALIISRKVFKNNSSKYYVNGKESSYTKVTLLLKEEGIDLDHKRFLILQGEVESIAQMKAKAEKDGEDGLLEYLEDIIGTSKYKIGIEESFKEIEVLNDACLEKENRFHIVETAKDSLENDKEKALEFLSKEKQLTICTSKLYQYEIWNKNEKLTSILNKINDLNATLNAERLKFEEQQRAITELNNKGKEYENTLKDLRSQQNLLVDRKKKITKKKISNEEKSKNLNNKNKNLTNTVESLKQKLNKFTSLIEETSTEQSQQETHLQELNQKLDIEKQKLNEITLHLKDQTVEINAQIEGYEKELDPWVTKLEEIKSNISLEESKINILTESHKTLEDEICRIKDKMSLSEKSIEEFSIKKQKRTKELNLVVKNIDAGEKACAQAKVKIDEIMEVVSTQRQQANEARNSLSAHENQNKVLHALSRLQQSGRIHGFHGRLGDLGTISEKYNVAISTACPRLNDIVVDTVECGQQCIEHLRKNKLGYARFILLDKLRNFNISKINTPENVSRLFDLVECNEPKFLPAFYSVLRDTLVATNLDQANRVAYGHKRFRVVTMDGKLIDISGTMTGGGRQVMKDLMSSKKKITQSSYTPQQVSEIEASLSAREVALNEARKTYHEMEEELNSLNNRKPQIENEILKLSLNIQSCESEIVNLNSQLKDVNKQLQEENTANNLALSSANANIKILQEEYNKVECNTTTVNSKIKELRDQIMKIGGMKLQMQNSIVDSLNQQISITTSKLRKCKTQFKKFENELKRTKKNLFDSEKDVLKTTTELENLQTELKSVEEQLLSLEEDLLEISNKEDETQENFENIKKKLDETNDSYAKFKSLEVEFGNKLGNLETIKKELQRDIEKCKKKLDSLKIRDVTQLLIKLNEEILSTEIETTKTSTENQQKSGNDEFLDADQEEPEGGEDGMDIDTDNNTTTDSTLIPELTEEELNKLDVKSLELDIKDLEAFMENSTSDIGVLEEYASRLAEYKSRKISLNEAIEKRNKVLEHCESLKKKRLDEFMEGFNLISMTLKEMYQMITLGGNAELELVDTLDPFSEGVLFSVMPPKKSWRNISNLSGGEKTLSSLALVFALHKYKPTPLYVMDEIDAALDFRNVSIVANYIKERTKNAQFIVISLRNNMFELAKQLVGIYKNSNMTKSAALKNKDLLHEVQV</sequence>
<dbReference type="FunFam" id="3.40.50.300:FF:000585">
    <property type="entry name" value="Structural maintenance of chromosomes 4"/>
    <property type="match status" value="1"/>
</dbReference>
<feature type="region of interest" description="Disordered" evidence="13">
    <location>
        <begin position="1190"/>
        <end position="1235"/>
    </location>
</feature>
<accession>A0A376B2D1</accession>
<keyword evidence="10" id="KW-0131">Cell cycle</keyword>
<feature type="region of interest" description="Disordered" evidence="13">
    <location>
        <begin position="1"/>
        <end position="32"/>
    </location>
</feature>
<evidence type="ECO:0000256" key="1">
    <source>
        <dbReference type="ARBA" id="ARBA00004123"/>
    </source>
</evidence>
<dbReference type="Pfam" id="PF06470">
    <property type="entry name" value="SMC_hinge"/>
    <property type="match status" value="1"/>
</dbReference>
<dbReference type="InterPro" id="IPR010935">
    <property type="entry name" value="SMC_hinge"/>
</dbReference>
<evidence type="ECO:0000256" key="8">
    <source>
        <dbReference type="ARBA" id="ARBA00023067"/>
    </source>
</evidence>
<evidence type="ECO:0000256" key="9">
    <source>
        <dbReference type="ARBA" id="ARBA00023242"/>
    </source>
</evidence>
<evidence type="ECO:0000259" key="14">
    <source>
        <dbReference type="SMART" id="SM00968"/>
    </source>
</evidence>
<feature type="region of interest" description="Disordered" evidence="13">
    <location>
        <begin position="43"/>
        <end position="62"/>
    </location>
</feature>
<keyword evidence="3" id="KW-0132">Cell division</keyword>
<dbReference type="InterPro" id="IPR024704">
    <property type="entry name" value="SMC"/>
</dbReference>
<evidence type="ECO:0000313" key="15">
    <source>
        <dbReference type="EMBL" id="SSD58280.1"/>
    </source>
</evidence>
<dbReference type="FunFam" id="3.40.50.300:FF:000481">
    <property type="entry name" value="Structural maintenance of chromosomes 4"/>
    <property type="match status" value="1"/>
</dbReference>
<keyword evidence="8" id="KW-0226">DNA condensation</keyword>
<evidence type="ECO:0000256" key="11">
    <source>
        <dbReference type="PIRNR" id="PIRNR005719"/>
    </source>
</evidence>
<dbReference type="GO" id="GO:0051301">
    <property type="term" value="P:cell division"/>
    <property type="evidence" value="ECO:0007669"/>
    <property type="project" value="UniProtKB-KW"/>
</dbReference>
<dbReference type="InterPro" id="IPR027417">
    <property type="entry name" value="P-loop_NTPase"/>
</dbReference>
<comment type="subcellular location">
    <subcellularLocation>
        <location evidence="1 11">Nucleus</location>
    </subcellularLocation>
</comment>
<feature type="compositionally biased region" description="Polar residues" evidence="13">
    <location>
        <begin position="129"/>
        <end position="139"/>
    </location>
</feature>
<keyword evidence="7 12" id="KW-0175">Coiled coil</keyword>
<keyword evidence="6" id="KW-0067">ATP-binding</keyword>
<feature type="domain" description="SMC hinge" evidence="14">
    <location>
        <begin position="737"/>
        <end position="850"/>
    </location>
</feature>
<dbReference type="Gene3D" id="1.20.1060.20">
    <property type="match status" value="1"/>
</dbReference>
<keyword evidence="9 11" id="KW-0539">Nucleus</keyword>
<dbReference type="GO" id="GO:0016887">
    <property type="term" value="F:ATP hydrolysis activity"/>
    <property type="evidence" value="ECO:0007669"/>
    <property type="project" value="InterPro"/>
</dbReference>
<dbReference type="InterPro" id="IPR003395">
    <property type="entry name" value="RecF/RecN/SMC_N"/>
</dbReference>
<evidence type="ECO:0000256" key="2">
    <source>
        <dbReference type="ARBA" id="ARBA00006005"/>
    </source>
</evidence>
<reference evidence="16" key="1">
    <citation type="submission" date="2018-06" db="EMBL/GenBank/DDBJ databases">
        <authorList>
            <person name="Guldener U."/>
        </authorList>
    </citation>
    <scope>NUCLEOTIDE SEQUENCE [LARGE SCALE GENOMIC DNA]</scope>
    <source>
        <strain evidence="16">UTAD17</strain>
    </source>
</reference>
<keyword evidence="5" id="KW-0498">Mitosis</keyword>
<dbReference type="PANTHER" id="PTHR18937:SF172">
    <property type="entry name" value="STRUCTURAL MAINTENANCE OF CHROMOSOMES PROTEIN"/>
    <property type="match status" value="1"/>
</dbReference>
<evidence type="ECO:0000256" key="4">
    <source>
        <dbReference type="ARBA" id="ARBA00022741"/>
    </source>
</evidence>
<dbReference type="GO" id="GO:0005524">
    <property type="term" value="F:ATP binding"/>
    <property type="evidence" value="ECO:0007669"/>
    <property type="project" value="UniProtKB-KW"/>
</dbReference>
<proteinExistence type="inferred from homology"/>
<evidence type="ECO:0000313" key="16">
    <source>
        <dbReference type="Proteomes" id="UP000262825"/>
    </source>
</evidence>
<evidence type="ECO:0000256" key="10">
    <source>
        <dbReference type="ARBA" id="ARBA00023306"/>
    </source>
</evidence>
<dbReference type="Pfam" id="PF02463">
    <property type="entry name" value="SMC_N"/>
    <property type="match status" value="1"/>
</dbReference>
<keyword evidence="4" id="KW-0547">Nucleotide-binding</keyword>
<evidence type="ECO:0000256" key="12">
    <source>
        <dbReference type="SAM" id="Coils"/>
    </source>
</evidence>
<gene>
    <name evidence="15" type="ORF">SCODWIG_00041</name>
</gene>
<name>A0A376B2D1_9ASCO</name>
<feature type="region of interest" description="Disordered" evidence="13">
    <location>
        <begin position="129"/>
        <end position="169"/>
    </location>
</feature>
<dbReference type="GO" id="GO:0005634">
    <property type="term" value="C:nucleus"/>
    <property type="evidence" value="ECO:0007669"/>
    <property type="project" value="UniProtKB-SubCell"/>
</dbReference>
<dbReference type="PIRSF" id="PIRSF005719">
    <property type="entry name" value="SMC"/>
    <property type="match status" value="1"/>
</dbReference>
<dbReference type="Gene3D" id="3.40.50.300">
    <property type="entry name" value="P-loop containing nucleotide triphosphate hydrolases"/>
    <property type="match status" value="2"/>
</dbReference>
<dbReference type="Proteomes" id="UP000262825">
    <property type="component" value="Unassembled WGS sequence"/>
</dbReference>